<evidence type="ECO:0000256" key="1">
    <source>
        <dbReference type="ARBA" id="ARBA00004141"/>
    </source>
</evidence>
<comment type="similarity">
    <text evidence="2">Belongs to the GtrA family.</text>
</comment>
<keyword evidence="9" id="KW-1185">Reference proteome</keyword>
<keyword evidence="5 6" id="KW-0472">Membrane</keyword>
<keyword evidence="3 6" id="KW-0812">Transmembrane</keyword>
<organism evidence="8 9">
    <name type="scientific">Sphingopyxis soli</name>
    <dbReference type="NCBI Taxonomy" id="592051"/>
    <lineage>
        <taxon>Bacteria</taxon>
        <taxon>Pseudomonadati</taxon>
        <taxon>Pseudomonadota</taxon>
        <taxon>Alphaproteobacteria</taxon>
        <taxon>Sphingomonadales</taxon>
        <taxon>Sphingomonadaceae</taxon>
        <taxon>Sphingopyxis</taxon>
    </lineage>
</organism>
<evidence type="ECO:0000256" key="5">
    <source>
        <dbReference type="ARBA" id="ARBA00023136"/>
    </source>
</evidence>
<feature type="domain" description="GtrA/DPMS transmembrane" evidence="7">
    <location>
        <begin position="22"/>
        <end position="139"/>
    </location>
</feature>
<reference evidence="9" key="1">
    <citation type="journal article" date="2019" name="Int. J. Syst. Evol. Microbiol.">
        <title>The Global Catalogue of Microorganisms (GCM) 10K type strain sequencing project: providing services to taxonomists for standard genome sequencing and annotation.</title>
        <authorList>
            <consortium name="The Broad Institute Genomics Platform"/>
            <consortium name="The Broad Institute Genome Sequencing Center for Infectious Disease"/>
            <person name="Wu L."/>
            <person name="Ma J."/>
        </authorList>
    </citation>
    <scope>NUCLEOTIDE SEQUENCE [LARGE SCALE GENOMIC DNA]</scope>
    <source>
        <strain evidence="9">JCM 15910</strain>
    </source>
</reference>
<feature type="transmembrane region" description="Helical" evidence="6">
    <location>
        <begin position="88"/>
        <end position="111"/>
    </location>
</feature>
<evidence type="ECO:0000256" key="4">
    <source>
        <dbReference type="ARBA" id="ARBA00022989"/>
    </source>
</evidence>
<gene>
    <name evidence="8" type="ORF">GCM10009115_24990</name>
</gene>
<comment type="caution">
    <text evidence="8">The sequence shown here is derived from an EMBL/GenBank/DDBJ whole genome shotgun (WGS) entry which is preliminary data.</text>
</comment>
<dbReference type="Proteomes" id="UP001500738">
    <property type="component" value="Unassembled WGS sequence"/>
</dbReference>
<dbReference type="PANTHER" id="PTHR38459:SF1">
    <property type="entry name" value="PROPHAGE BACTOPRENOL-LINKED GLUCOSE TRANSLOCASE HOMOLOG"/>
    <property type="match status" value="1"/>
</dbReference>
<evidence type="ECO:0000256" key="3">
    <source>
        <dbReference type="ARBA" id="ARBA00022692"/>
    </source>
</evidence>
<dbReference type="EMBL" id="BAAAFE010000008">
    <property type="protein sequence ID" value="GAA0865638.1"/>
    <property type="molecule type" value="Genomic_DNA"/>
</dbReference>
<evidence type="ECO:0000313" key="9">
    <source>
        <dbReference type="Proteomes" id="UP001500738"/>
    </source>
</evidence>
<evidence type="ECO:0000256" key="2">
    <source>
        <dbReference type="ARBA" id="ARBA00009399"/>
    </source>
</evidence>
<dbReference type="Pfam" id="PF04138">
    <property type="entry name" value="GtrA_DPMS_TM"/>
    <property type="match status" value="1"/>
</dbReference>
<feature type="transmembrane region" description="Helical" evidence="6">
    <location>
        <begin position="52"/>
        <end position="76"/>
    </location>
</feature>
<accession>A0ABP3XJ64</accession>
<comment type="subcellular location">
    <subcellularLocation>
        <location evidence="1">Membrane</location>
        <topology evidence="1">Multi-pass membrane protein</topology>
    </subcellularLocation>
</comment>
<name>A0ABP3XJ64_9SPHN</name>
<evidence type="ECO:0000259" key="7">
    <source>
        <dbReference type="Pfam" id="PF04138"/>
    </source>
</evidence>
<evidence type="ECO:0000256" key="6">
    <source>
        <dbReference type="SAM" id="Phobius"/>
    </source>
</evidence>
<dbReference type="InterPro" id="IPR007267">
    <property type="entry name" value="GtrA_DPMS_TM"/>
</dbReference>
<protein>
    <recommendedName>
        <fullName evidence="7">GtrA/DPMS transmembrane domain-containing protein</fullName>
    </recommendedName>
</protein>
<sequence>MMRTFRTLIATVRRGEIRWLNYLLASGFALGSDAGLFLLLLDAGLPPMAASAIGYCAGILVHWLISSRLVFADGAAERGTGERHRQKLLFVGSALVGLAITTAIVGVSTAVGLDPRLAKLAAILFSFQTTYLLRRHIVFRAAAA</sequence>
<dbReference type="InterPro" id="IPR051401">
    <property type="entry name" value="GtrA_CellWall_Glycosyl"/>
</dbReference>
<feature type="transmembrane region" description="Helical" evidence="6">
    <location>
        <begin position="20"/>
        <end position="40"/>
    </location>
</feature>
<proteinExistence type="inferred from homology"/>
<keyword evidence="4 6" id="KW-1133">Transmembrane helix</keyword>
<dbReference type="PANTHER" id="PTHR38459">
    <property type="entry name" value="PROPHAGE BACTOPRENOL-LINKED GLUCOSE TRANSLOCASE HOMOLOG"/>
    <property type="match status" value="1"/>
</dbReference>
<dbReference type="RefSeq" id="WP_343227851.1">
    <property type="nucleotide sequence ID" value="NZ_BAAAFE010000008.1"/>
</dbReference>
<evidence type="ECO:0000313" key="8">
    <source>
        <dbReference type="EMBL" id="GAA0865638.1"/>
    </source>
</evidence>